<protein>
    <submittedName>
        <fullName evidence="1">Uncharacterized protein</fullName>
    </submittedName>
</protein>
<reference evidence="1" key="1">
    <citation type="journal article" date="2014" name="Front. Microbiol.">
        <title>High frequency of phylogenetically diverse reductive dehalogenase-homologous genes in deep subseafloor sedimentary metagenomes.</title>
        <authorList>
            <person name="Kawai M."/>
            <person name="Futagami T."/>
            <person name="Toyoda A."/>
            <person name="Takaki Y."/>
            <person name="Nishi S."/>
            <person name="Hori S."/>
            <person name="Arai W."/>
            <person name="Tsubouchi T."/>
            <person name="Morono Y."/>
            <person name="Uchiyama I."/>
            <person name="Ito T."/>
            <person name="Fujiyama A."/>
            <person name="Inagaki F."/>
            <person name="Takami H."/>
        </authorList>
    </citation>
    <scope>NUCLEOTIDE SEQUENCE</scope>
    <source>
        <strain evidence="1">Expedition CK06-06</strain>
    </source>
</reference>
<feature type="non-terminal residue" evidence="1">
    <location>
        <position position="128"/>
    </location>
</feature>
<dbReference type="AlphaFoldDB" id="X1V777"/>
<dbReference type="EMBL" id="BARW01021240">
    <property type="protein sequence ID" value="GAJ00795.1"/>
    <property type="molecule type" value="Genomic_DNA"/>
</dbReference>
<sequence>MPGECFPEDFGEPLLENLIEAFESGNWAIDWWEGDPRKNEDKLEEAYFIRPKIKGVNKLFDPSWGGECVFLNNKGCVLSPEKRPISCRLLEPKPKGKGCINHNGIGKRGAALAWLSFTNIILEASGSE</sequence>
<name>X1V777_9ZZZZ</name>
<gene>
    <name evidence="1" type="ORF">S12H4_35725</name>
</gene>
<proteinExistence type="predicted"/>
<comment type="caution">
    <text evidence="1">The sequence shown here is derived from an EMBL/GenBank/DDBJ whole genome shotgun (WGS) entry which is preliminary data.</text>
</comment>
<evidence type="ECO:0000313" key="1">
    <source>
        <dbReference type="EMBL" id="GAJ00795.1"/>
    </source>
</evidence>
<organism evidence="1">
    <name type="scientific">marine sediment metagenome</name>
    <dbReference type="NCBI Taxonomy" id="412755"/>
    <lineage>
        <taxon>unclassified sequences</taxon>
        <taxon>metagenomes</taxon>
        <taxon>ecological metagenomes</taxon>
    </lineage>
</organism>
<accession>X1V777</accession>